<evidence type="ECO:0000313" key="1">
    <source>
        <dbReference type="EMBL" id="SFH72499.1"/>
    </source>
</evidence>
<proteinExistence type="predicted"/>
<keyword evidence="2" id="KW-1185">Reference proteome</keyword>
<evidence type="ECO:0000313" key="2">
    <source>
        <dbReference type="Proteomes" id="UP000199287"/>
    </source>
</evidence>
<dbReference type="STRING" id="69895.SAMN05192551_102344"/>
<dbReference type="EMBL" id="FOQA01000002">
    <property type="protein sequence ID" value="SFH72499.1"/>
    <property type="molecule type" value="Genomic_DNA"/>
</dbReference>
<dbReference type="SUPFAM" id="SSF56059">
    <property type="entry name" value="Glutathione synthetase ATP-binding domain-like"/>
    <property type="match status" value="1"/>
</dbReference>
<reference evidence="2" key="1">
    <citation type="submission" date="2016-10" db="EMBL/GenBank/DDBJ databases">
        <authorList>
            <person name="Varghese N."/>
            <person name="Submissions S."/>
        </authorList>
    </citation>
    <scope>NUCLEOTIDE SEQUENCE [LARGE SCALE GENOMIC DNA]</scope>
    <source>
        <strain evidence="2">Z-7934</strain>
    </source>
</reference>
<sequence length="444" mass="51705">MKGLPSVGFEIYEQMVKADPSSFWKSYQEALKEVEASPAKYKGKPVEFLYQPFFITEAQWKDLEKISVTMLEITKKVTERYLTEPDYRRLFGFNDLMEALILKDPGYHYAVPMTRIDVFYDFDGRFQFCEINTDGSSGMTECRELQRIIGASPSIQALPLDELELKEGEFFKSWTAAFLENYWEFSGEKNFPNVAIIDWFQDEVPSEFIEFQKAFEASGCPARIVDVRELSYSEGKLKDGDFSIDAVYRRLVSWEAVGRYPDTKALTDAYLDGNVCVIGPFRSQIPHNKRFFAVLHNEGTNDFLEPEEKAFIRDHIPYTAILDKDNSSQWQEWIDHKHHYIIKPEDLYASSGVYAGQDYSVEEWKRLLEKASSQNYLIQQYCHVPRMPMAMFEKGKVTFEEQQYLMGCFVYNEKFQGPYIRTGRKSIIGSVVECYTVPAYRVKK</sequence>
<name>A0A1I3CE56_9FIRM</name>
<protein>
    <submittedName>
        <fullName evidence="1">Glutathionylspermidine synthase preATP-grasp</fullName>
    </submittedName>
</protein>
<organism evidence="1 2">
    <name type="scientific">Tindallia magadiensis</name>
    <dbReference type="NCBI Taxonomy" id="69895"/>
    <lineage>
        <taxon>Bacteria</taxon>
        <taxon>Bacillati</taxon>
        <taxon>Bacillota</taxon>
        <taxon>Clostridia</taxon>
        <taxon>Peptostreptococcales</taxon>
        <taxon>Tindalliaceae</taxon>
        <taxon>Tindallia</taxon>
    </lineage>
</organism>
<dbReference type="AlphaFoldDB" id="A0A1I3CE56"/>
<dbReference type="Proteomes" id="UP000199287">
    <property type="component" value="Unassembled WGS sequence"/>
</dbReference>
<accession>A0A1I3CE56</accession>
<gene>
    <name evidence="1" type="ORF">SAMN05192551_102344</name>
</gene>
<dbReference type="RefSeq" id="WP_242939332.1">
    <property type="nucleotide sequence ID" value="NZ_FOQA01000002.1"/>
</dbReference>